<accession>A0A6J5LZZ1</accession>
<dbReference type="Pfam" id="PF09588">
    <property type="entry name" value="YqaJ"/>
    <property type="match status" value="1"/>
</dbReference>
<dbReference type="EMBL" id="LR796379">
    <property type="protein sequence ID" value="CAB4140135.1"/>
    <property type="molecule type" value="Genomic_DNA"/>
</dbReference>
<evidence type="ECO:0000259" key="2">
    <source>
        <dbReference type="Pfam" id="PF09588"/>
    </source>
</evidence>
<evidence type="ECO:0000313" key="3">
    <source>
        <dbReference type="EMBL" id="CAB4140135.1"/>
    </source>
</evidence>
<organism evidence="3">
    <name type="scientific">uncultured Caudovirales phage</name>
    <dbReference type="NCBI Taxonomy" id="2100421"/>
    <lineage>
        <taxon>Viruses</taxon>
        <taxon>Duplodnaviria</taxon>
        <taxon>Heunggongvirae</taxon>
        <taxon>Uroviricota</taxon>
        <taxon>Caudoviricetes</taxon>
        <taxon>Peduoviridae</taxon>
        <taxon>Maltschvirus</taxon>
        <taxon>Maltschvirus maltsch</taxon>
    </lineage>
</organism>
<proteinExistence type="predicted"/>
<protein>
    <submittedName>
        <fullName evidence="3">COG5377 Phage-related protein, predicted endonuclease</fullName>
    </submittedName>
</protein>
<keyword evidence="3" id="KW-0378">Hydrolase</keyword>
<dbReference type="InterPro" id="IPR019080">
    <property type="entry name" value="YqaJ_viral_recombinase"/>
</dbReference>
<gene>
    <name evidence="3" type="ORF">UFOVP407_29</name>
</gene>
<dbReference type="GO" id="GO:0004519">
    <property type="term" value="F:endonuclease activity"/>
    <property type="evidence" value="ECO:0007669"/>
    <property type="project" value="UniProtKB-KW"/>
</dbReference>
<dbReference type="InterPro" id="IPR011335">
    <property type="entry name" value="Restrct_endonuc-II-like"/>
</dbReference>
<keyword evidence="3" id="KW-0255">Endonuclease</keyword>
<dbReference type="SUPFAM" id="SSF52980">
    <property type="entry name" value="Restriction endonuclease-like"/>
    <property type="match status" value="1"/>
</dbReference>
<feature type="domain" description="YqaJ viral recombinase" evidence="2">
    <location>
        <begin position="11"/>
        <end position="141"/>
    </location>
</feature>
<dbReference type="InterPro" id="IPR011604">
    <property type="entry name" value="PDDEXK-like_dom_sf"/>
</dbReference>
<reference evidence="3" key="1">
    <citation type="submission" date="2020-04" db="EMBL/GenBank/DDBJ databases">
        <authorList>
            <person name="Chiriac C."/>
            <person name="Salcher M."/>
            <person name="Ghai R."/>
            <person name="Kavagutti S V."/>
        </authorList>
    </citation>
    <scope>NUCLEOTIDE SEQUENCE</scope>
</reference>
<sequence length="302" mass="33264">MKHDLTDEDRRFRAQHVGASEVSALFGANPWVTPFELWHRKAGNIAAPDLSGSERVEWGLRLEPVIIDAACDRWGYEVETGVERISNGHGLGGHPDTRAICPKRGPGILEVKCVDWLVVKDWGDEPPLHYLLQGNTYAGLTASRWFDLIVLVGGNELKRFQYEFRPTLYAETEKRTAEFWASIAANTPPSADYARDGDAIAALYPVQTNAVANLEGDNLAASAAAEYLAAKEILREATARVDAAEAELRDKLADAAEALLTGFIVKTTAVAGVPDKEITAEMVGETIRGRKGYRRLYVKERK</sequence>
<keyword evidence="3" id="KW-0540">Nuclease</keyword>
<evidence type="ECO:0000256" key="1">
    <source>
        <dbReference type="SAM" id="Coils"/>
    </source>
</evidence>
<name>A0A6J5LZZ1_9CAUD</name>
<dbReference type="Gene3D" id="3.90.320.10">
    <property type="match status" value="1"/>
</dbReference>
<keyword evidence="1" id="KW-0175">Coiled coil</keyword>
<feature type="coiled-coil region" evidence="1">
    <location>
        <begin position="227"/>
        <end position="254"/>
    </location>
</feature>